<name>E8UZK7_TERSS</name>
<dbReference type="Pfam" id="PF08898">
    <property type="entry name" value="DUF1843"/>
    <property type="match status" value="1"/>
</dbReference>
<gene>
    <name evidence="2" type="ordered locus">AciPR4_3597</name>
</gene>
<dbReference type="Proteomes" id="UP000006844">
    <property type="component" value="Chromosome"/>
</dbReference>
<evidence type="ECO:0000313" key="2">
    <source>
        <dbReference type="EMBL" id="ADV84350.1"/>
    </source>
</evidence>
<dbReference type="STRING" id="401053.AciPR4_3597"/>
<dbReference type="EMBL" id="CP002467">
    <property type="protein sequence ID" value="ADV84350.1"/>
    <property type="molecule type" value="Genomic_DNA"/>
</dbReference>
<reference evidence="2 3" key="1">
    <citation type="journal article" date="2012" name="Stand. Genomic Sci.">
        <title>Complete genome sequence of Terriglobus saanensis type strain SP1PR4(T), an Acidobacteria from tundra soil.</title>
        <authorList>
            <person name="Rawat S.R."/>
            <person name="Mannisto M.K."/>
            <person name="Starovoytov V."/>
            <person name="Goodwin L."/>
            <person name="Nolan M."/>
            <person name="Hauser L."/>
            <person name="Land M."/>
            <person name="Davenport K.W."/>
            <person name="Woyke T."/>
            <person name="Haggblom M.M."/>
        </authorList>
    </citation>
    <scope>NUCLEOTIDE SEQUENCE</scope>
    <source>
        <strain evidence="3">ATCC BAA-1853 / DSM 23119 / SP1PR4</strain>
    </source>
</reference>
<dbReference type="KEGG" id="tsa:AciPR4_3597"/>
<dbReference type="InterPro" id="IPR014994">
    <property type="entry name" value="DUF1843"/>
</dbReference>
<dbReference type="RefSeq" id="WP_013570080.1">
    <property type="nucleotide sequence ID" value="NC_014963.1"/>
</dbReference>
<keyword evidence="3" id="KW-1185">Reference proteome</keyword>
<feature type="domain" description="DUF1843" evidence="1">
    <location>
        <begin position="6"/>
        <end position="56"/>
    </location>
</feature>
<proteinExistence type="predicted"/>
<accession>E8UZK7</accession>
<evidence type="ECO:0000313" key="3">
    <source>
        <dbReference type="Proteomes" id="UP000006844"/>
    </source>
</evidence>
<dbReference type="AlphaFoldDB" id="E8UZK7"/>
<dbReference type="OrthoDB" id="1373687at2"/>
<dbReference type="HOGENOM" id="CLU_182281_1_0_0"/>
<evidence type="ECO:0000259" key="1">
    <source>
        <dbReference type="Pfam" id="PF08898"/>
    </source>
</evidence>
<sequence>MTDVRPYGVAIQQAVASGDLQKMKSTLLTAEKHVADYGDVSSALEVLKIEIAKLEAHK</sequence>
<organism evidence="2 3">
    <name type="scientific">Terriglobus saanensis (strain ATCC BAA-1853 / DSM 23119 / SP1PR4)</name>
    <dbReference type="NCBI Taxonomy" id="401053"/>
    <lineage>
        <taxon>Bacteria</taxon>
        <taxon>Pseudomonadati</taxon>
        <taxon>Acidobacteriota</taxon>
        <taxon>Terriglobia</taxon>
        <taxon>Terriglobales</taxon>
        <taxon>Acidobacteriaceae</taxon>
        <taxon>Terriglobus</taxon>
    </lineage>
</organism>
<protein>
    <recommendedName>
        <fullName evidence="1">DUF1843 domain-containing protein</fullName>
    </recommendedName>
</protein>